<dbReference type="AlphaFoldDB" id="A0A0N1PIP0"/>
<dbReference type="EMBL" id="LADI01006813">
    <property type="protein sequence ID" value="KPJ20649.1"/>
    <property type="molecule type" value="Genomic_DNA"/>
</dbReference>
<gene>
    <name evidence="3" type="ORF">RR46_00004</name>
</gene>
<protein>
    <submittedName>
        <fullName evidence="3">Uncharacterized protein</fullName>
    </submittedName>
</protein>
<feature type="compositionally biased region" description="Low complexity" evidence="2">
    <location>
        <begin position="17"/>
        <end position="29"/>
    </location>
</feature>
<keyword evidence="1" id="KW-0175">Coiled coil</keyword>
<keyword evidence="4" id="KW-1185">Reference proteome</keyword>
<dbReference type="Proteomes" id="UP000053268">
    <property type="component" value="Unassembled WGS sequence"/>
</dbReference>
<evidence type="ECO:0000313" key="4">
    <source>
        <dbReference type="Proteomes" id="UP000053268"/>
    </source>
</evidence>
<sequence>MSPSTASIHGVTTAAVSVRHSCTESTSSSRRSRELSARVKLAAAELKLARIQLELAECESEDSTEEDSEEHNYNDCASLLKIREPYEAQRCQIRLPVEEISMNAHRCDI</sequence>
<proteinExistence type="predicted"/>
<reference evidence="3 4" key="1">
    <citation type="journal article" date="2015" name="Nat. Commun.">
        <title>Outbred genome sequencing and CRISPR/Cas9 gene editing in butterflies.</title>
        <authorList>
            <person name="Li X."/>
            <person name="Fan D."/>
            <person name="Zhang W."/>
            <person name="Liu G."/>
            <person name="Zhang L."/>
            <person name="Zhao L."/>
            <person name="Fang X."/>
            <person name="Chen L."/>
            <person name="Dong Y."/>
            <person name="Chen Y."/>
            <person name="Ding Y."/>
            <person name="Zhao R."/>
            <person name="Feng M."/>
            <person name="Zhu Y."/>
            <person name="Feng Y."/>
            <person name="Jiang X."/>
            <person name="Zhu D."/>
            <person name="Xiang H."/>
            <person name="Feng X."/>
            <person name="Li S."/>
            <person name="Wang J."/>
            <person name="Zhang G."/>
            <person name="Kronforst M.R."/>
            <person name="Wang W."/>
        </authorList>
    </citation>
    <scope>NUCLEOTIDE SEQUENCE [LARGE SCALE GENOMIC DNA]</scope>
    <source>
        <strain evidence="3">Ya'a_city_454_Px</strain>
        <tissue evidence="3">Whole body</tissue>
    </source>
</reference>
<organism evidence="3 4">
    <name type="scientific">Papilio xuthus</name>
    <name type="common">Asian swallowtail butterfly</name>
    <dbReference type="NCBI Taxonomy" id="66420"/>
    <lineage>
        <taxon>Eukaryota</taxon>
        <taxon>Metazoa</taxon>
        <taxon>Ecdysozoa</taxon>
        <taxon>Arthropoda</taxon>
        <taxon>Hexapoda</taxon>
        <taxon>Insecta</taxon>
        <taxon>Pterygota</taxon>
        <taxon>Neoptera</taxon>
        <taxon>Endopterygota</taxon>
        <taxon>Lepidoptera</taxon>
        <taxon>Glossata</taxon>
        <taxon>Ditrysia</taxon>
        <taxon>Papilionoidea</taxon>
        <taxon>Papilionidae</taxon>
        <taxon>Papilioninae</taxon>
        <taxon>Papilio</taxon>
    </lineage>
</organism>
<evidence type="ECO:0000313" key="3">
    <source>
        <dbReference type="EMBL" id="KPJ20649.1"/>
    </source>
</evidence>
<name>A0A0N1PIP0_PAPXU</name>
<evidence type="ECO:0000256" key="2">
    <source>
        <dbReference type="SAM" id="MobiDB-lite"/>
    </source>
</evidence>
<feature type="region of interest" description="Disordered" evidence="2">
    <location>
        <begin position="1"/>
        <end position="34"/>
    </location>
</feature>
<evidence type="ECO:0000256" key="1">
    <source>
        <dbReference type="SAM" id="Coils"/>
    </source>
</evidence>
<accession>A0A0N1PIP0</accession>
<feature type="coiled-coil region" evidence="1">
    <location>
        <begin position="39"/>
        <end position="66"/>
    </location>
</feature>
<comment type="caution">
    <text evidence="3">The sequence shown here is derived from an EMBL/GenBank/DDBJ whole genome shotgun (WGS) entry which is preliminary data.</text>
</comment>